<sequence length="252" mass="25242">MRPDGSVSPRVRAALMAARAAGLAVVLATARPVRVVRALAADLGLGGHAICLGGAQRFDLDGGRLVGEDRLDHATATAVLGALRAAHPDVLVVAEVGLDIHVEHGFALGDWGFRDLPAHTVRGSLAELDPGVTALLAGHAHVPLDELELVAGAAAGGRAAITRSGGPHIEVFAPGVSKGAGLAALCADLGIPAADVVAVGDHRNDVEMLRWAGRGVAVANAVPELLAVADGVVPANADDGVAVLLEELLASG</sequence>
<evidence type="ECO:0000313" key="1">
    <source>
        <dbReference type="EMBL" id="CAA9477477.1"/>
    </source>
</evidence>
<dbReference type="GO" id="GO:0005829">
    <property type="term" value="C:cytosol"/>
    <property type="evidence" value="ECO:0007669"/>
    <property type="project" value="TreeGrafter"/>
</dbReference>
<name>A0A6J4RN92_9ACTN</name>
<dbReference type="GO" id="GO:0016791">
    <property type="term" value="F:phosphatase activity"/>
    <property type="evidence" value="ECO:0007669"/>
    <property type="project" value="TreeGrafter"/>
</dbReference>
<protein>
    <submittedName>
        <fullName evidence="1">Uncharacterized protein</fullName>
    </submittedName>
</protein>
<dbReference type="PANTHER" id="PTHR10000">
    <property type="entry name" value="PHOSPHOSERINE PHOSPHATASE"/>
    <property type="match status" value="1"/>
</dbReference>
<dbReference type="Pfam" id="PF08282">
    <property type="entry name" value="Hydrolase_3"/>
    <property type="match status" value="1"/>
</dbReference>
<dbReference type="InterPro" id="IPR036412">
    <property type="entry name" value="HAD-like_sf"/>
</dbReference>
<dbReference type="GO" id="GO:0000287">
    <property type="term" value="F:magnesium ion binding"/>
    <property type="evidence" value="ECO:0007669"/>
    <property type="project" value="TreeGrafter"/>
</dbReference>
<dbReference type="EMBL" id="CADCVO010000145">
    <property type="protein sequence ID" value="CAA9477477.1"/>
    <property type="molecule type" value="Genomic_DNA"/>
</dbReference>
<dbReference type="Gene3D" id="3.30.1240.10">
    <property type="match status" value="1"/>
</dbReference>
<dbReference type="PANTHER" id="PTHR10000:SF8">
    <property type="entry name" value="HAD SUPERFAMILY HYDROLASE-LIKE, TYPE 3"/>
    <property type="match status" value="1"/>
</dbReference>
<reference evidence="1" key="1">
    <citation type="submission" date="2020-02" db="EMBL/GenBank/DDBJ databases">
        <authorList>
            <person name="Meier V. D."/>
        </authorList>
    </citation>
    <scope>NUCLEOTIDE SEQUENCE</scope>
    <source>
        <strain evidence="1">AVDCRST_MAG13</strain>
    </source>
</reference>
<gene>
    <name evidence="1" type="ORF">AVDCRST_MAG13-944</name>
</gene>
<dbReference type="InterPro" id="IPR023214">
    <property type="entry name" value="HAD_sf"/>
</dbReference>
<dbReference type="SUPFAM" id="SSF56784">
    <property type="entry name" value="HAD-like"/>
    <property type="match status" value="1"/>
</dbReference>
<proteinExistence type="predicted"/>
<accession>A0A6J4RN92</accession>
<dbReference type="AlphaFoldDB" id="A0A6J4RN92"/>
<organism evidence="1">
    <name type="scientific">uncultured Solirubrobacteraceae bacterium</name>
    <dbReference type="NCBI Taxonomy" id="1162706"/>
    <lineage>
        <taxon>Bacteria</taxon>
        <taxon>Bacillati</taxon>
        <taxon>Actinomycetota</taxon>
        <taxon>Thermoleophilia</taxon>
        <taxon>Solirubrobacterales</taxon>
        <taxon>Solirubrobacteraceae</taxon>
        <taxon>environmental samples</taxon>
    </lineage>
</organism>
<dbReference type="Gene3D" id="3.40.50.1000">
    <property type="entry name" value="HAD superfamily/HAD-like"/>
    <property type="match status" value="1"/>
</dbReference>